<dbReference type="AlphaFoldDB" id="A0A0D0N4Q2"/>
<evidence type="ECO:0008006" key="3">
    <source>
        <dbReference type="Google" id="ProtNLM"/>
    </source>
</evidence>
<dbReference type="PATRIC" id="fig|2064.6.peg.6447"/>
<dbReference type="Gene3D" id="3.30.565.10">
    <property type="entry name" value="Histidine kinase-like ATPase, C-terminal domain"/>
    <property type="match status" value="1"/>
</dbReference>
<dbReference type="STRING" id="2064.TR51_30375"/>
<evidence type="ECO:0000313" key="2">
    <source>
        <dbReference type="Proteomes" id="UP000032066"/>
    </source>
</evidence>
<comment type="caution">
    <text evidence="1">The sequence shown here is derived from an EMBL/GenBank/DDBJ whole genome shotgun (WGS) entry which is preliminary data.</text>
</comment>
<gene>
    <name evidence="1" type="ORF">TR51_30375</name>
</gene>
<sequence length="65" mass="6907">MLPALRPALPATDPGVLPDLTAESGRGLFLIHALADHVQLRTHPQRGATVSFDKILTAPLLRTAS</sequence>
<dbReference type="EMBL" id="JXZB01000004">
    <property type="protein sequence ID" value="KIQ63095.1"/>
    <property type="molecule type" value="Genomic_DNA"/>
</dbReference>
<proteinExistence type="predicted"/>
<accession>A0A0D0N4Q2</accession>
<organism evidence="1 2">
    <name type="scientific">Kitasatospora griseola</name>
    <name type="common">Streptomyces griseolosporeus</name>
    <dbReference type="NCBI Taxonomy" id="2064"/>
    <lineage>
        <taxon>Bacteria</taxon>
        <taxon>Bacillati</taxon>
        <taxon>Actinomycetota</taxon>
        <taxon>Actinomycetes</taxon>
        <taxon>Kitasatosporales</taxon>
        <taxon>Streptomycetaceae</taxon>
        <taxon>Kitasatospora</taxon>
    </lineage>
</organism>
<evidence type="ECO:0000313" key="1">
    <source>
        <dbReference type="EMBL" id="KIQ63095.1"/>
    </source>
</evidence>
<protein>
    <recommendedName>
        <fullName evidence="3">Histidine kinase/HSP90-like ATPase domain-containing protein</fullName>
    </recommendedName>
</protein>
<keyword evidence="2" id="KW-1185">Reference proteome</keyword>
<dbReference type="Proteomes" id="UP000032066">
    <property type="component" value="Unassembled WGS sequence"/>
</dbReference>
<reference evidence="1 2" key="1">
    <citation type="submission" date="2015-02" db="EMBL/GenBank/DDBJ databases">
        <title>Draft genome sequence of Kitasatospora griseola MF730-N6, a bafilomycin, terpentecin and satosporin producer.</title>
        <authorList>
            <person name="Arens J.C."/>
            <person name="Haltli B."/>
            <person name="Kerr R.G."/>
        </authorList>
    </citation>
    <scope>NUCLEOTIDE SEQUENCE [LARGE SCALE GENOMIC DNA]</scope>
    <source>
        <strain evidence="1 2">MF730-N6</strain>
    </source>
</reference>
<dbReference type="InterPro" id="IPR036890">
    <property type="entry name" value="HATPase_C_sf"/>
</dbReference>
<name>A0A0D0N4Q2_KITGR</name>